<dbReference type="EMBL" id="PYMH01000004">
    <property type="protein sequence ID" value="PSU33900.1"/>
    <property type="molecule type" value="Genomic_DNA"/>
</dbReference>
<feature type="transmembrane region" description="Helical" evidence="1">
    <location>
        <begin position="50"/>
        <end position="69"/>
    </location>
</feature>
<evidence type="ECO:0000313" key="3">
    <source>
        <dbReference type="Proteomes" id="UP000241222"/>
    </source>
</evidence>
<evidence type="ECO:0000313" key="2">
    <source>
        <dbReference type="EMBL" id="PSU33900.1"/>
    </source>
</evidence>
<reference evidence="2 3" key="1">
    <citation type="submission" date="2018-03" db="EMBL/GenBank/DDBJ databases">
        <title>Whole genome sequencing of Histamine producing bacteria.</title>
        <authorList>
            <person name="Butler K."/>
        </authorList>
    </citation>
    <scope>NUCLEOTIDE SEQUENCE [LARGE SCALE GENOMIC DNA]</scope>
    <source>
        <strain evidence="2 3">JCM 13586</strain>
    </source>
</reference>
<keyword evidence="1" id="KW-1133">Transmembrane helix</keyword>
<dbReference type="Proteomes" id="UP000241222">
    <property type="component" value="Unassembled WGS sequence"/>
</dbReference>
<sequence>MMSSIKVKITMKDIILTPEQVTQVRQEFKTNAHVETKEPFLGVTPDQLDYIAGVGFSLVIGMLMLALSFECIRSLIRKS</sequence>
<evidence type="ECO:0000256" key="1">
    <source>
        <dbReference type="SAM" id="Phobius"/>
    </source>
</evidence>
<accession>A0A2T3IZ13</accession>
<gene>
    <name evidence="2" type="ORF">C9I99_11050</name>
</gene>
<proteinExistence type="predicted"/>
<keyword evidence="1" id="KW-0812">Transmembrane</keyword>
<keyword evidence="1" id="KW-0472">Membrane</keyword>
<comment type="caution">
    <text evidence="2">The sequence shown here is derived from an EMBL/GenBank/DDBJ whole genome shotgun (WGS) entry which is preliminary data.</text>
</comment>
<keyword evidence="3" id="KW-1185">Reference proteome</keyword>
<name>A0A2T3IZ13_9GAMM</name>
<dbReference type="AlphaFoldDB" id="A0A2T3IZ13"/>
<organism evidence="2 3">
    <name type="scientific">Photobacterium lutimaris</name>
    <dbReference type="NCBI Taxonomy" id="388278"/>
    <lineage>
        <taxon>Bacteria</taxon>
        <taxon>Pseudomonadati</taxon>
        <taxon>Pseudomonadota</taxon>
        <taxon>Gammaproteobacteria</taxon>
        <taxon>Vibrionales</taxon>
        <taxon>Vibrionaceae</taxon>
        <taxon>Photobacterium</taxon>
    </lineage>
</organism>
<protein>
    <submittedName>
        <fullName evidence="2">Uncharacterized protein</fullName>
    </submittedName>
</protein>